<reference evidence="7 8" key="1">
    <citation type="submission" date="2024-11" db="EMBL/GenBank/DDBJ databases">
        <title>A near-complete genome assembly of Cinchona calisaya.</title>
        <authorList>
            <person name="Lian D.C."/>
            <person name="Zhao X.W."/>
            <person name="Wei L."/>
        </authorList>
    </citation>
    <scope>NUCLEOTIDE SEQUENCE [LARGE SCALE GENOMIC DNA]</scope>
    <source>
        <tissue evidence="7">Nenye</tissue>
    </source>
</reference>
<keyword evidence="1" id="KW-0479">Metal-binding</keyword>
<evidence type="ECO:0000256" key="4">
    <source>
        <dbReference type="PROSITE-ProRule" id="PRU00325"/>
    </source>
</evidence>
<dbReference type="Pfam" id="PF10551">
    <property type="entry name" value="MULE"/>
    <property type="match status" value="1"/>
</dbReference>
<dbReference type="EMBL" id="JBJUIK010000014">
    <property type="protein sequence ID" value="KAL3503799.1"/>
    <property type="molecule type" value="Genomic_DNA"/>
</dbReference>
<dbReference type="PROSITE" id="PS50966">
    <property type="entry name" value="ZF_SWIM"/>
    <property type="match status" value="1"/>
</dbReference>
<dbReference type="PANTHER" id="PTHR31973">
    <property type="entry name" value="POLYPROTEIN, PUTATIVE-RELATED"/>
    <property type="match status" value="1"/>
</dbReference>
<dbReference type="SMART" id="SM00575">
    <property type="entry name" value="ZnF_PMZ"/>
    <property type="match status" value="1"/>
</dbReference>
<dbReference type="Pfam" id="PF04434">
    <property type="entry name" value="SWIM"/>
    <property type="match status" value="1"/>
</dbReference>
<evidence type="ECO:0000256" key="2">
    <source>
        <dbReference type="ARBA" id="ARBA00022771"/>
    </source>
</evidence>
<keyword evidence="3" id="KW-0862">Zinc</keyword>
<proteinExistence type="predicted"/>
<dbReference type="InterPro" id="IPR006564">
    <property type="entry name" value="Znf_PMZ"/>
</dbReference>
<evidence type="ECO:0000313" key="8">
    <source>
        <dbReference type="Proteomes" id="UP001630127"/>
    </source>
</evidence>
<dbReference type="InterPro" id="IPR007527">
    <property type="entry name" value="Znf_SWIM"/>
</dbReference>
<dbReference type="Proteomes" id="UP001630127">
    <property type="component" value="Unassembled WGS sequence"/>
</dbReference>
<dbReference type="InterPro" id="IPR036875">
    <property type="entry name" value="Znf_CCHC_sf"/>
</dbReference>
<evidence type="ECO:0000256" key="5">
    <source>
        <dbReference type="SAM" id="MobiDB-lite"/>
    </source>
</evidence>
<gene>
    <name evidence="7" type="ORF">ACH5RR_033640</name>
</gene>
<sequence>VDEISGKERFQRIYICFEALKRGFRERCRPVVGVDGCHLRGPHPGILLTAVGMDPNDCIYPIAYAVVEIENQNSWRWFIEHLKYDLGIYDQQSWTFISDRQKGLGSAIHEILPRIEHRHCVRHLHNNFKKLHPGDSLKARVWACARSTYRKRFDNEMESLKQYDEEAHKWLTENTSPYHWSRSHFRTIPKCDILLNNLCESFNSVILEAREKPILGMLENIRMYIMERLRTKREWIRKRTENLCPKIQKKLEKAKEDAAFNIARFSNDSKFKVTHMYGEKFAVDLEKRVCDCRRWELTGIPCSHAVCCISLTREEPESFVNQCYSKDAYVRAYEPAIEPINGPNAWPNSKKNPIHAPKKLKLPGKPKKARRREPDEQISDPKGIKKLSRVGITHMTCSGCHQKGHTVRKCPQRLTKEAEMQHMQAGESNVQAEESNMQGEMTSILPEVQGIH</sequence>
<name>A0ABD2YCA9_9GENT</name>
<keyword evidence="2 4" id="KW-0863">Zinc-finger</keyword>
<evidence type="ECO:0000256" key="3">
    <source>
        <dbReference type="ARBA" id="ARBA00022833"/>
    </source>
</evidence>
<evidence type="ECO:0000313" key="7">
    <source>
        <dbReference type="EMBL" id="KAL3503799.1"/>
    </source>
</evidence>
<evidence type="ECO:0000259" key="6">
    <source>
        <dbReference type="PROSITE" id="PS50966"/>
    </source>
</evidence>
<dbReference type="GO" id="GO:0008270">
    <property type="term" value="F:zinc ion binding"/>
    <property type="evidence" value="ECO:0007669"/>
    <property type="project" value="UniProtKB-KW"/>
</dbReference>
<dbReference type="InterPro" id="IPR018289">
    <property type="entry name" value="MULE_transposase_dom"/>
</dbReference>
<comment type="caution">
    <text evidence="7">The sequence shown here is derived from an EMBL/GenBank/DDBJ whole genome shotgun (WGS) entry which is preliminary data.</text>
</comment>
<accession>A0ABD2YCA9</accession>
<dbReference type="AlphaFoldDB" id="A0ABD2YCA9"/>
<dbReference type="PANTHER" id="PTHR31973:SF199">
    <property type="entry name" value="SWIM-TYPE DOMAIN-CONTAINING PROTEIN"/>
    <property type="match status" value="1"/>
</dbReference>
<feature type="region of interest" description="Disordered" evidence="5">
    <location>
        <begin position="340"/>
        <end position="385"/>
    </location>
</feature>
<feature type="compositionally biased region" description="Basic residues" evidence="5">
    <location>
        <begin position="352"/>
        <end position="371"/>
    </location>
</feature>
<dbReference type="SUPFAM" id="SSF57756">
    <property type="entry name" value="Retrovirus zinc finger-like domains"/>
    <property type="match status" value="1"/>
</dbReference>
<keyword evidence="8" id="KW-1185">Reference proteome</keyword>
<feature type="non-terminal residue" evidence="7">
    <location>
        <position position="1"/>
    </location>
</feature>
<organism evidence="7 8">
    <name type="scientific">Cinchona calisaya</name>
    <dbReference type="NCBI Taxonomy" id="153742"/>
    <lineage>
        <taxon>Eukaryota</taxon>
        <taxon>Viridiplantae</taxon>
        <taxon>Streptophyta</taxon>
        <taxon>Embryophyta</taxon>
        <taxon>Tracheophyta</taxon>
        <taxon>Spermatophyta</taxon>
        <taxon>Magnoliopsida</taxon>
        <taxon>eudicotyledons</taxon>
        <taxon>Gunneridae</taxon>
        <taxon>Pentapetalae</taxon>
        <taxon>asterids</taxon>
        <taxon>lamiids</taxon>
        <taxon>Gentianales</taxon>
        <taxon>Rubiaceae</taxon>
        <taxon>Cinchonoideae</taxon>
        <taxon>Cinchoneae</taxon>
        <taxon>Cinchona</taxon>
    </lineage>
</organism>
<evidence type="ECO:0000256" key="1">
    <source>
        <dbReference type="ARBA" id="ARBA00022723"/>
    </source>
</evidence>
<protein>
    <recommendedName>
        <fullName evidence="6">SWIM-type domain-containing protein</fullName>
    </recommendedName>
</protein>
<feature type="domain" description="SWIM-type" evidence="6">
    <location>
        <begin position="281"/>
        <end position="313"/>
    </location>
</feature>